<reference evidence="2" key="1">
    <citation type="journal article" date="2019" name="Int. J. Syst. Evol. Microbiol.">
        <title>The Global Catalogue of Microorganisms (GCM) 10K type strain sequencing project: providing services to taxonomists for standard genome sequencing and annotation.</title>
        <authorList>
            <consortium name="The Broad Institute Genomics Platform"/>
            <consortium name="The Broad Institute Genome Sequencing Center for Infectious Disease"/>
            <person name="Wu L."/>
            <person name="Ma J."/>
        </authorList>
    </citation>
    <scope>NUCLEOTIDE SEQUENCE [LARGE SCALE GENOMIC DNA]</scope>
    <source>
        <strain evidence="2">CCUG 54522</strain>
    </source>
</reference>
<gene>
    <name evidence="1" type="ORF">ACFPYL_17750</name>
</gene>
<accession>A0ABW1LM44</accession>
<dbReference type="RefSeq" id="WP_379157233.1">
    <property type="nucleotide sequence ID" value="NZ_JBHSRJ010000008.1"/>
</dbReference>
<protein>
    <submittedName>
        <fullName evidence="1">Uncharacterized protein</fullName>
    </submittedName>
</protein>
<dbReference type="SUPFAM" id="SSF53383">
    <property type="entry name" value="PLP-dependent transferases"/>
    <property type="match status" value="1"/>
</dbReference>
<dbReference type="Proteomes" id="UP001596135">
    <property type="component" value="Unassembled WGS sequence"/>
</dbReference>
<proteinExistence type="predicted"/>
<comment type="caution">
    <text evidence="1">The sequence shown here is derived from an EMBL/GenBank/DDBJ whole genome shotgun (WGS) entry which is preliminary data.</text>
</comment>
<sequence length="63" mass="6359">MSAGIVCVDVPGLPPQNAVLMLREQGIVASSTSYATSYLGLGPSIVTTPEQVDEAVEAVAALA</sequence>
<dbReference type="EMBL" id="JBHSRJ010000008">
    <property type="protein sequence ID" value="MFC6044939.1"/>
    <property type="molecule type" value="Genomic_DNA"/>
</dbReference>
<evidence type="ECO:0000313" key="1">
    <source>
        <dbReference type="EMBL" id="MFC6044939.1"/>
    </source>
</evidence>
<keyword evidence="2" id="KW-1185">Reference proteome</keyword>
<dbReference type="InterPro" id="IPR015424">
    <property type="entry name" value="PyrdxlP-dep_Trfase"/>
</dbReference>
<evidence type="ECO:0000313" key="2">
    <source>
        <dbReference type="Proteomes" id="UP001596135"/>
    </source>
</evidence>
<name>A0ABW1LM44_9ACTN</name>
<organism evidence="1 2">
    <name type="scientific">Nocardioides hankookensis</name>
    <dbReference type="NCBI Taxonomy" id="443157"/>
    <lineage>
        <taxon>Bacteria</taxon>
        <taxon>Bacillati</taxon>
        <taxon>Actinomycetota</taxon>
        <taxon>Actinomycetes</taxon>
        <taxon>Propionibacteriales</taxon>
        <taxon>Nocardioidaceae</taxon>
        <taxon>Nocardioides</taxon>
    </lineage>
</organism>